<dbReference type="SUPFAM" id="SSF48403">
    <property type="entry name" value="Ankyrin repeat"/>
    <property type="match status" value="1"/>
</dbReference>
<dbReference type="AlphaFoldDB" id="R7TIR6"/>
<keyword evidence="1" id="KW-0677">Repeat</keyword>
<evidence type="ECO:0000256" key="3">
    <source>
        <dbReference type="PROSITE-ProRule" id="PRU00023"/>
    </source>
</evidence>
<dbReference type="Pfam" id="PF00023">
    <property type="entry name" value="Ank"/>
    <property type="match status" value="1"/>
</dbReference>
<dbReference type="Pfam" id="PF12796">
    <property type="entry name" value="Ank_2"/>
    <property type="match status" value="1"/>
</dbReference>
<name>R7TIR6_CAPTE</name>
<keyword evidence="2 3" id="KW-0040">ANK repeat</keyword>
<dbReference type="PANTHER" id="PTHR24124">
    <property type="entry name" value="ANKYRIN REPEAT FAMILY A"/>
    <property type="match status" value="1"/>
</dbReference>
<dbReference type="InterPro" id="IPR036770">
    <property type="entry name" value="Ankyrin_rpt-contain_sf"/>
</dbReference>
<organism evidence="4">
    <name type="scientific">Capitella teleta</name>
    <name type="common">Polychaete worm</name>
    <dbReference type="NCBI Taxonomy" id="283909"/>
    <lineage>
        <taxon>Eukaryota</taxon>
        <taxon>Metazoa</taxon>
        <taxon>Spiralia</taxon>
        <taxon>Lophotrochozoa</taxon>
        <taxon>Annelida</taxon>
        <taxon>Polychaeta</taxon>
        <taxon>Sedentaria</taxon>
        <taxon>Scolecida</taxon>
        <taxon>Capitellidae</taxon>
        <taxon>Capitella</taxon>
    </lineage>
</organism>
<dbReference type="GO" id="GO:0005634">
    <property type="term" value="C:nucleus"/>
    <property type="evidence" value="ECO:0007669"/>
    <property type="project" value="TreeGrafter"/>
</dbReference>
<reference evidence="4" key="1">
    <citation type="journal article" date="2013" name="Nature">
        <title>Insights into bilaterian evolution from three spiralian genomes.</title>
        <authorList>
            <person name="Simakov O."/>
            <person name="Marletaz F."/>
            <person name="Cho S.J."/>
            <person name="Edsinger-Gonzales E."/>
            <person name="Havlak P."/>
            <person name="Hellsten U."/>
            <person name="Kuo D.H."/>
            <person name="Larsson T."/>
            <person name="Lv J."/>
            <person name="Arendt D."/>
            <person name="Savage R."/>
            <person name="Osoegawa K."/>
            <person name="de Jong P."/>
            <person name="Grimwood J."/>
            <person name="Chapman J.A."/>
            <person name="Shapiro H."/>
            <person name="Aerts A."/>
            <person name="Otillar R.P."/>
            <person name="Terry A.Y."/>
            <person name="Boore J.L."/>
            <person name="Grigoriev I.V."/>
            <person name="Lindberg D.R."/>
            <person name="Seaver E.C."/>
            <person name="Weisblat D.A."/>
            <person name="Putnam N.H."/>
            <person name="Rokhsar D.S."/>
        </authorList>
    </citation>
    <scope>NUCLEOTIDE SEQUENCE</scope>
    <source>
        <strain evidence="4">I ESC-2004</strain>
    </source>
</reference>
<protein>
    <submittedName>
        <fullName evidence="4">Uncharacterized protein</fullName>
    </submittedName>
</protein>
<dbReference type="InterPro" id="IPR002110">
    <property type="entry name" value="Ankyrin_rpt"/>
</dbReference>
<gene>
    <name evidence="4" type="ORF">CAPTEDRAFT_126899</name>
</gene>
<dbReference type="GO" id="GO:0010468">
    <property type="term" value="P:regulation of gene expression"/>
    <property type="evidence" value="ECO:0007669"/>
    <property type="project" value="TreeGrafter"/>
</dbReference>
<dbReference type="PANTHER" id="PTHR24124:SF14">
    <property type="entry name" value="CHROMOSOME UNDETERMINED SCAFFOLD_25, WHOLE GENOME SHOTGUN SEQUENCE"/>
    <property type="match status" value="1"/>
</dbReference>
<dbReference type="PRINTS" id="PR01415">
    <property type="entry name" value="ANKYRIN"/>
</dbReference>
<accession>R7TIR6</accession>
<feature type="repeat" description="ANK" evidence="3">
    <location>
        <begin position="86"/>
        <end position="118"/>
    </location>
</feature>
<sequence length="148" mass="16675">MSRFLVETNGACVNAQNFFGDTALHHAIRTGSYDTVRLLLEHGADVNMKNMQEEDGYWAAIRTQSFDMSRFLVETNGACVNAQNFFGDTALHHAIRTGSYDTVRLLLEHGADVNMKNMQEEDGYWAAIRSPYPVMVAVLKNNTQPRIM</sequence>
<dbReference type="STRING" id="283909.R7TIR6"/>
<evidence type="ECO:0000256" key="2">
    <source>
        <dbReference type="ARBA" id="ARBA00023043"/>
    </source>
</evidence>
<evidence type="ECO:0000313" key="4">
    <source>
        <dbReference type="EMBL" id="ELT93723.1"/>
    </source>
</evidence>
<dbReference type="OrthoDB" id="10071127at2759"/>
<dbReference type="PROSITE" id="PS50297">
    <property type="entry name" value="ANK_REP_REGION"/>
    <property type="match status" value="2"/>
</dbReference>
<proteinExistence type="predicted"/>
<dbReference type="SMART" id="SM00248">
    <property type="entry name" value="ANK"/>
    <property type="match status" value="2"/>
</dbReference>
<dbReference type="InParanoid" id="R7TIR6"/>
<dbReference type="Gene3D" id="1.25.40.20">
    <property type="entry name" value="Ankyrin repeat-containing domain"/>
    <property type="match status" value="2"/>
</dbReference>
<dbReference type="EMBL" id="KB309640">
    <property type="protein sequence ID" value="ELT93723.1"/>
    <property type="molecule type" value="Genomic_DNA"/>
</dbReference>
<feature type="repeat" description="ANK" evidence="3">
    <location>
        <begin position="19"/>
        <end position="51"/>
    </location>
</feature>
<dbReference type="PROSITE" id="PS50088">
    <property type="entry name" value="ANK_REPEAT"/>
    <property type="match status" value="2"/>
</dbReference>
<evidence type="ECO:0000256" key="1">
    <source>
        <dbReference type="ARBA" id="ARBA00022737"/>
    </source>
</evidence>